<evidence type="ECO:0000256" key="2">
    <source>
        <dbReference type="ARBA" id="ARBA00023125"/>
    </source>
</evidence>
<dbReference type="Pfam" id="PF16859">
    <property type="entry name" value="TetR_C_11"/>
    <property type="match status" value="1"/>
</dbReference>
<dbReference type="SUPFAM" id="SSF48498">
    <property type="entry name" value="Tetracyclin repressor-like, C-terminal domain"/>
    <property type="match status" value="1"/>
</dbReference>
<comment type="caution">
    <text evidence="6">The sequence shown here is derived from an EMBL/GenBank/DDBJ whole genome shotgun (WGS) entry which is preliminary data.</text>
</comment>
<evidence type="ECO:0000256" key="3">
    <source>
        <dbReference type="ARBA" id="ARBA00023163"/>
    </source>
</evidence>
<dbReference type="InterPro" id="IPR050109">
    <property type="entry name" value="HTH-type_TetR-like_transc_reg"/>
</dbReference>
<dbReference type="InterPro" id="IPR011075">
    <property type="entry name" value="TetR_C"/>
</dbReference>
<sequence>MTDSEVRRRTGGRSARVRRAVLDATLEVLADNGFDQLSIGAVAVRAGVHESSIYRRWKTRERLIFDAMMEHSRENLPVPDTGSLRTDLITFNRSMVAIVDSPLGTVLGRAMASAGDSPELAESRAEFWRIRLDGARVMLDRAMARGELEAAPDPWLVLETLTAPIHFRKLLTREPISEDYAERVVDLVLNGLLSAPGERKSE</sequence>
<dbReference type="PANTHER" id="PTHR30055:SF148">
    <property type="entry name" value="TETR-FAMILY TRANSCRIPTIONAL REGULATOR"/>
    <property type="match status" value="1"/>
</dbReference>
<name>A0A6I3KX30_9NOCA</name>
<dbReference type="InterPro" id="IPR009057">
    <property type="entry name" value="Homeodomain-like_sf"/>
</dbReference>
<dbReference type="RefSeq" id="WP_328290501.1">
    <property type="nucleotide sequence ID" value="NZ_WMBB01000010.1"/>
</dbReference>
<protein>
    <submittedName>
        <fullName evidence="6">TetR family transcriptional regulator</fullName>
    </submittedName>
</protein>
<dbReference type="InterPro" id="IPR001647">
    <property type="entry name" value="HTH_TetR"/>
</dbReference>
<dbReference type="PROSITE" id="PS50977">
    <property type="entry name" value="HTH_TETR_2"/>
    <property type="match status" value="1"/>
</dbReference>
<dbReference type="PANTHER" id="PTHR30055">
    <property type="entry name" value="HTH-TYPE TRANSCRIPTIONAL REGULATOR RUTR"/>
    <property type="match status" value="1"/>
</dbReference>
<keyword evidence="2 4" id="KW-0238">DNA-binding</keyword>
<evidence type="ECO:0000256" key="4">
    <source>
        <dbReference type="PROSITE-ProRule" id="PRU00335"/>
    </source>
</evidence>
<feature type="domain" description="HTH tetR-type" evidence="5">
    <location>
        <begin position="15"/>
        <end position="75"/>
    </location>
</feature>
<evidence type="ECO:0000313" key="7">
    <source>
        <dbReference type="Proteomes" id="UP000432464"/>
    </source>
</evidence>
<dbReference type="GO" id="GO:0003700">
    <property type="term" value="F:DNA-binding transcription factor activity"/>
    <property type="evidence" value="ECO:0007669"/>
    <property type="project" value="TreeGrafter"/>
</dbReference>
<dbReference type="Gene3D" id="1.10.357.10">
    <property type="entry name" value="Tetracycline Repressor, domain 2"/>
    <property type="match status" value="1"/>
</dbReference>
<dbReference type="Proteomes" id="UP000432464">
    <property type="component" value="Unassembled WGS sequence"/>
</dbReference>
<keyword evidence="7" id="KW-1185">Reference proteome</keyword>
<dbReference type="SUPFAM" id="SSF46689">
    <property type="entry name" value="Homeodomain-like"/>
    <property type="match status" value="1"/>
</dbReference>
<feature type="DNA-binding region" description="H-T-H motif" evidence="4">
    <location>
        <begin position="38"/>
        <end position="57"/>
    </location>
</feature>
<evidence type="ECO:0000313" key="6">
    <source>
        <dbReference type="EMBL" id="MTE15383.1"/>
    </source>
</evidence>
<dbReference type="InterPro" id="IPR036271">
    <property type="entry name" value="Tet_transcr_reg_TetR-rel_C_sf"/>
</dbReference>
<dbReference type="Gene3D" id="1.10.10.60">
    <property type="entry name" value="Homeodomain-like"/>
    <property type="match status" value="1"/>
</dbReference>
<dbReference type="AlphaFoldDB" id="A0A6I3KX30"/>
<keyword evidence="1" id="KW-0805">Transcription regulation</keyword>
<keyword evidence="3" id="KW-0804">Transcription</keyword>
<organism evidence="6 7">
    <name type="scientific">Nocardia aurantiaca</name>
    <dbReference type="NCBI Taxonomy" id="2675850"/>
    <lineage>
        <taxon>Bacteria</taxon>
        <taxon>Bacillati</taxon>
        <taxon>Actinomycetota</taxon>
        <taxon>Actinomycetes</taxon>
        <taxon>Mycobacteriales</taxon>
        <taxon>Nocardiaceae</taxon>
        <taxon>Nocardia</taxon>
    </lineage>
</organism>
<dbReference type="GO" id="GO:0000976">
    <property type="term" value="F:transcription cis-regulatory region binding"/>
    <property type="evidence" value="ECO:0007669"/>
    <property type="project" value="TreeGrafter"/>
</dbReference>
<evidence type="ECO:0000256" key="1">
    <source>
        <dbReference type="ARBA" id="ARBA00023015"/>
    </source>
</evidence>
<dbReference type="Pfam" id="PF00440">
    <property type="entry name" value="TetR_N"/>
    <property type="match status" value="1"/>
</dbReference>
<dbReference type="EMBL" id="WMBB01000010">
    <property type="protein sequence ID" value="MTE15383.1"/>
    <property type="molecule type" value="Genomic_DNA"/>
</dbReference>
<proteinExistence type="predicted"/>
<gene>
    <name evidence="6" type="ORF">GLP40_21735</name>
</gene>
<reference evidence="6 7" key="1">
    <citation type="submission" date="2019-11" db="EMBL/GenBank/DDBJ databases">
        <title>Nocardia sp. nov. CT2-14 isolated from soil.</title>
        <authorList>
            <person name="Kanchanasin P."/>
            <person name="Tanasupawat S."/>
            <person name="Yuki M."/>
            <person name="Kudo T."/>
        </authorList>
    </citation>
    <scope>NUCLEOTIDE SEQUENCE [LARGE SCALE GENOMIC DNA]</scope>
    <source>
        <strain evidence="6 7">CT2-14</strain>
    </source>
</reference>
<accession>A0A6I3KX30</accession>
<evidence type="ECO:0000259" key="5">
    <source>
        <dbReference type="PROSITE" id="PS50977"/>
    </source>
</evidence>
<dbReference type="PRINTS" id="PR00455">
    <property type="entry name" value="HTHTETR"/>
</dbReference>